<dbReference type="Ensembl" id="ENSPNAT00000008726.2">
    <property type="protein sequence ID" value="ENSPNAP00000003437.1"/>
    <property type="gene ID" value="ENSPNAG00000009851.2"/>
</dbReference>
<accession>A0A3B4BUX3</accession>
<dbReference type="Gene3D" id="3.50.50.60">
    <property type="entry name" value="FAD/NAD(P)-binding domain"/>
    <property type="match status" value="1"/>
</dbReference>
<evidence type="ECO:0000313" key="19">
    <source>
        <dbReference type="Proteomes" id="UP001501920"/>
    </source>
</evidence>
<evidence type="ECO:0000313" key="18">
    <source>
        <dbReference type="Ensembl" id="ENSPNAP00000003437.1"/>
    </source>
</evidence>
<dbReference type="FunFam" id="3.50.50.60:FF:000081">
    <property type="entry name" value="prenylcysteine oxidase 1"/>
    <property type="match status" value="1"/>
</dbReference>
<dbReference type="SUPFAM" id="SSF51905">
    <property type="entry name" value="FAD/NAD(P)-binding domain"/>
    <property type="match status" value="1"/>
</dbReference>
<dbReference type="InterPro" id="IPR010795">
    <property type="entry name" value="Prenylcys_lyase"/>
</dbReference>
<keyword evidence="19" id="KW-1185">Reference proteome</keyword>
<dbReference type="GO" id="GO:0030328">
    <property type="term" value="P:prenylcysteine catabolic process"/>
    <property type="evidence" value="ECO:0007669"/>
    <property type="project" value="UniProtKB-UniRule"/>
</dbReference>
<dbReference type="GO" id="GO:0001735">
    <property type="term" value="F:prenylcysteine oxidase activity"/>
    <property type="evidence" value="ECO:0007669"/>
    <property type="project" value="UniProtKB-UniRule"/>
</dbReference>
<evidence type="ECO:0000256" key="12">
    <source>
        <dbReference type="ARBA" id="ARBA00045287"/>
    </source>
</evidence>
<dbReference type="PANTHER" id="PTHR15944">
    <property type="entry name" value="FARNESYLCYSTEINE LYASE"/>
    <property type="match status" value="1"/>
</dbReference>
<comment type="catalytic activity">
    <reaction evidence="13">
        <text>S-(2E,6E)-farnesyl-L-cysteine + O2 + H2O = (2E,6E)-farnesal + L-cysteine + H2O2</text>
        <dbReference type="Rhea" id="RHEA:30231"/>
        <dbReference type="ChEBI" id="CHEBI:15377"/>
        <dbReference type="ChEBI" id="CHEBI:15379"/>
        <dbReference type="ChEBI" id="CHEBI:15894"/>
        <dbReference type="ChEBI" id="CHEBI:16240"/>
        <dbReference type="ChEBI" id="CHEBI:35235"/>
        <dbReference type="ChEBI" id="CHEBI:62141"/>
        <dbReference type="EC" id="1.8.3.5"/>
    </reaction>
    <physiologicalReaction direction="left-to-right" evidence="13">
        <dbReference type="Rhea" id="RHEA:30232"/>
    </physiologicalReaction>
</comment>
<comment type="catalytic activity">
    <reaction evidence="15">
        <text>[(2E,6E,10E)-geranylgeranyl]-L-cysteine + O2 + H2O = (2E,6E,10E)-geranylgeranial + L-cysteine + H2O2</text>
        <dbReference type="Rhea" id="RHEA:70407"/>
        <dbReference type="ChEBI" id="CHEBI:15377"/>
        <dbReference type="ChEBI" id="CHEBI:15379"/>
        <dbReference type="ChEBI" id="CHEBI:16240"/>
        <dbReference type="ChEBI" id="CHEBI:35235"/>
        <dbReference type="ChEBI" id="CHEBI:189549"/>
        <dbReference type="ChEBI" id="CHEBI:189554"/>
        <dbReference type="EC" id="1.8.3.5"/>
    </reaction>
    <physiologicalReaction direction="left-to-right" evidence="15">
        <dbReference type="Rhea" id="RHEA:70408"/>
    </physiologicalReaction>
</comment>
<protein>
    <recommendedName>
        <fullName evidence="11">Prenylcysteine oxidase 1</fullName>
        <ecNumber evidence="10">1.8.3.5</ecNumber>
    </recommendedName>
</protein>
<comment type="function">
    <text evidence="12">Prenylcysteine oxidase that cleaves the thioether bond of prenyl-L-cysteines, such as farnesylcysteine and geranylgeranylcysteine. Only active against free prenylcysteines and not prenylcysteine residues within prenylated proteins or peptides. Involved in the final step in the degradation of prenylated proteins, by degrading prenylcysteines after the protein has been degraded.</text>
</comment>
<reference evidence="18" key="3">
    <citation type="submission" date="2025-09" db="UniProtKB">
        <authorList>
            <consortium name="Ensembl"/>
        </authorList>
    </citation>
    <scope>IDENTIFICATION</scope>
</reference>
<dbReference type="STRING" id="42514.ENSPNAP00000003437"/>
<reference evidence="18 19" key="1">
    <citation type="submission" date="2020-10" db="EMBL/GenBank/DDBJ databases">
        <title>Pygocentrus nattereri (red-bellied piranha) genome, fPygNat1, primary haplotype.</title>
        <authorList>
            <person name="Myers G."/>
            <person name="Meyer A."/>
            <person name="Karagic N."/>
            <person name="Pippel M."/>
            <person name="Winkler S."/>
            <person name="Tracey A."/>
            <person name="Wood J."/>
            <person name="Formenti G."/>
            <person name="Howe K."/>
            <person name="Fedrigo O."/>
            <person name="Jarvis E.D."/>
        </authorList>
    </citation>
    <scope>NUCLEOTIDE SEQUENCE [LARGE SCALE GENOMIC DNA]</scope>
</reference>
<keyword evidence="6 16" id="KW-0274">FAD</keyword>
<dbReference type="InterPro" id="IPR036188">
    <property type="entry name" value="FAD/NAD-bd_sf"/>
</dbReference>
<feature type="domain" description="Prenylcysteine lyase" evidence="17">
    <location>
        <begin position="175"/>
        <end position="539"/>
    </location>
</feature>
<name>A0A3B4BUX3_PYGNA</name>
<dbReference type="EC" id="1.8.3.5" evidence="10"/>
<keyword evidence="8" id="KW-0325">Glycoprotein</keyword>
<dbReference type="PANTHER" id="PTHR15944:SF3">
    <property type="entry name" value="PRENYLCYSTEINE OXIDASE 1"/>
    <property type="match status" value="1"/>
</dbReference>
<comment type="similarity">
    <text evidence="3 16">Belongs to the prenylcysteine oxidase family.</text>
</comment>
<evidence type="ECO:0000256" key="6">
    <source>
        <dbReference type="ARBA" id="ARBA00022827"/>
    </source>
</evidence>
<keyword evidence="9" id="KW-0458">Lysosome</keyword>
<comment type="catalytic activity">
    <reaction evidence="14">
        <text>an S-polyprenyl-L-cysteine + O2 + H2O = a polyprenal + L-cysteine + H2O2</text>
        <dbReference type="Rhea" id="RHEA:53892"/>
        <dbReference type="Rhea" id="RHEA-COMP:13675"/>
        <dbReference type="Rhea" id="RHEA-COMP:13676"/>
        <dbReference type="ChEBI" id="CHEBI:15377"/>
        <dbReference type="ChEBI" id="CHEBI:15379"/>
        <dbReference type="ChEBI" id="CHEBI:16240"/>
        <dbReference type="ChEBI" id="CHEBI:35235"/>
        <dbReference type="ChEBI" id="CHEBI:137934"/>
        <dbReference type="ChEBI" id="CHEBI:137935"/>
        <dbReference type="EC" id="1.8.3.5"/>
    </reaction>
    <physiologicalReaction direction="left-to-right" evidence="14">
        <dbReference type="Rhea" id="RHEA:53893"/>
    </physiologicalReaction>
</comment>
<evidence type="ECO:0000256" key="3">
    <source>
        <dbReference type="ARBA" id="ARBA00009967"/>
    </source>
</evidence>
<keyword evidence="4 16" id="KW-0285">Flavoprotein</keyword>
<reference evidence="18" key="2">
    <citation type="submission" date="2025-08" db="UniProtKB">
        <authorList>
            <consortium name="Ensembl"/>
        </authorList>
    </citation>
    <scope>IDENTIFICATION</scope>
</reference>
<evidence type="ECO:0000256" key="11">
    <source>
        <dbReference type="ARBA" id="ARBA00040608"/>
    </source>
</evidence>
<keyword evidence="7 16" id="KW-0560">Oxidoreductase</keyword>
<dbReference type="Pfam" id="PF13450">
    <property type="entry name" value="NAD_binding_8"/>
    <property type="match status" value="1"/>
</dbReference>
<dbReference type="OrthoDB" id="437369at2759"/>
<evidence type="ECO:0000256" key="13">
    <source>
        <dbReference type="ARBA" id="ARBA00047616"/>
    </source>
</evidence>
<proteinExistence type="inferred from homology"/>
<keyword evidence="5" id="KW-0732">Signal</keyword>
<evidence type="ECO:0000259" key="17">
    <source>
        <dbReference type="Pfam" id="PF07156"/>
    </source>
</evidence>
<sequence>MMTASCEDAAPVIKVRRGRGGSVVALNRVTERLKAQRPSLLQSCGNGYRYLWRTVSIMSLRNLLLRVLLLLGICQVRHWGIASSSKMKEQPEKIAVIGGGIGGTGAAYFLRQEFGPSVKIDVFEAGPVGGRLATENIRGHDYETGGSIIHPLNLHMKHFVDRLGLSTHDVPTKIAIFDGKKLTFDEGLKSSRLQKWVEGILSKFMRIYQYQQSGYSFSSMEQLLHGLGGDGFLTLLNQTLEEVMLADGFSQVFIDNVVTPLSRFAFGQTADLTALVGAVSLACADSGQWAVDGGNKRVCSELLSHTKAELIQARVTDISLKMKPSESGTESSFYEVNYVGDSGPAHSIYDIVIVATPLHEGLSDISFSGFSPPIPSPFPGHYHHLVTTLVLGQVNTSYLGIDQKPADFDVSDIFTTDNEALAFNSLSSVDPTQLPPGYHRSPVNESKVWKFFSQEPLSEEQLREIFVSWEGVWEKRWLAYPSYSSSPHPMPPFVLHDRLYYLSAIEWAASCMELSVVAARNMALLAYHHWHDQTYKIDQEDLHPRLREEL</sequence>
<evidence type="ECO:0000256" key="5">
    <source>
        <dbReference type="ARBA" id="ARBA00022729"/>
    </source>
</evidence>
<evidence type="ECO:0000256" key="15">
    <source>
        <dbReference type="ARBA" id="ARBA00049343"/>
    </source>
</evidence>
<dbReference type="Proteomes" id="UP001501920">
    <property type="component" value="Chromosome 18"/>
</dbReference>
<evidence type="ECO:0000256" key="4">
    <source>
        <dbReference type="ARBA" id="ARBA00022630"/>
    </source>
</evidence>
<evidence type="ECO:0000256" key="10">
    <source>
        <dbReference type="ARBA" id="ARBA00039077"/>
    </source>
</evidence>
<evidence type="ECO:0000256" key="1">
    <source>
        <dbReference type="ARBA" id="ARBA00001974"/>
    </source>
</evidence>
<dbReference type="GO" id="GO:0030327">
    <property type="term" value="P:prenylated protein catabolic process"/>
    <property type="evidence" value="ECO:0007669"/>
    <property type="project" value="TreeGrafter"/>
</dbReference>
<dbReference type="Pfam" id="PF07156">
    <property type="entry name" value="Prenylcys_lyase"/>
    <property type="match status" value="1"/>
</dbReference>
<evidence type="ECO:0000256" key="14">
    <source>
        <dbReference type="ARBA" id="ARBA00048495"/>
    </source>
</evidence>
<comment type="cofactor">
    <cofactor evidence="1 16">
        <name>FAD</name>
        <dbReference type="ChEBI" id="CHEBI:57692"/>
    </cofactor>
</comment>
<dbReference type="InterPro" id="IPR017046">
    <property type="entry name" value="Prenylcysteine_Oxase1"/>
</dbReference>
<evidence type="ECO:0000256" key="7">
    <source>
        <dbReference type="ARBA" id="ARBA00023002"/>
    </source>
</evidence>
<evidence type="ECO:0000256" key="8">
    <source>
        <dbReference type="ARBA" id="ARBA00023180"/>
    </source>
</evidence>
<dbReference type="AlphaFoldDB" id="A0A3B4BUX3"/>
<dbReference type="GO" id="GO:0005764">
    <property type="term" value="C:lysosome"/>
    <property type="evidence" value="ECO:0007669"/>
    <property type="project" value="UniProtKB-SubCell"/>
</dbReference>
<comment type="subcellular location">
    <subcellularLocation>
        <location evidence="2">Lysosome</location>
    </subcellularLocation>
</comment>
<gene>
    <name evidence="18" type="primary">PCYOX1</name>
</gene>
<evidence type="ECO:0000256" key="9">
    <source>
        <dbReference type="ARBA" id="ARBA00023228"/>
    </source>
</evidence>
<evidence type="ECO:0000256" key="2">
    <source>
        <dbReference type="ARBA" id="ARBA00004371"/>
    </source>
</evidence>
<dbReference type="PIRSF" id="PIRSF036292">
    <property type="entry name" value="Prenylcysteine_oxidase"/>
    <property type="match status" value="1"/>
</dbReference>
<organism evidence="18 19">
    <name type="scientific">Pygocentrus nattereri</name>
    <name type="common">Red-bellied piranha</name>
    <dbReference type="NCBI Taxonomy" id="42514"/>
    <lineage>
        <taxon>Eukaryota</taxon>
        <taxon>Metazoa</taxon>
        <taxon>Chordata</taxon>
        <taxon>Craniata</taxon>
        <taxon>Vertebrata</taxon>
        <taxon>Euteleostomi</taxon>
        <taxon>Actinopterygii</taxon>
        <taxon>Neopterygii</taxon>
        <taxon>Teleostei</taxon>
        <taxon>Ostariophysi</taxon>
        <taxon>Characiformes</taxon>
        <taxon>Characoidei</taxon>
        <taxon>Pygocentrus</taxon>
    </lineage>
</organism>
<dbReference type="GeneTree" id="ENSGT00390000011206"/>
<evidence type="ECO:0000256" key="16">
    <source>
        <dbReference type="PIRNR" id="PIRNR036292"/>
    </source>
</evidence>